<evidence type="ECO:0000256" key="3">
    <source>
        <dbReference type="ARBA" id="ARBA00022989"/>
    </source>
</evidence>
<feature type="domain" description="G-protein coupled receptors family 2 profile 2" evidence="6">
    <location>
        <begin position="208"/>
        <end position="455"/>
    </location>
</feature>
<feature type="transmembrane region" description="Helical" evidence="5">
    <location>
        <begin position="433"/>
        <end position="453"/>
    </location>
</feature>
<evidence type="ECO:0000256" key="5">
    <source>
        <dbReference type="SAM" id="Phobius"/>
    </source>
</evidence>
<dbReference type="Gene3D" id="1.20.1070.10">
    <property type="entry name" value="Rhodopsin 7-helix transmembrane proteins"/>
    <property type="match status" value="1"/>
</dbReference>
<feature type="transmembrane region" description="Helical" evidence="5">
    <location>
        <begin position="360"/>
        <end position="384"/>
    </location>
</feature>
<sequence length="495" mass="57802">MMMHTRKCNCTYNYNVIVVAIIFIAIATQQYVHALPNKDVQPSIKINKCCEKFEIYVDGRCTIAETVNASIWSPIFTGYNGKANVKVETPQLMIGLPDCGKMQMWPVYNDPQNHDYLFLFPDGKLGHYIRKNERIEEDEDYDESNEQAEIEHLLRERSEKFLYHDFEQGHYCLEKALFSNKTSDTWHFAYVCSPGKVINWTDTDFLLRKILNPLFHGISMIILLIVAIIYFVLPTLRDLVGNIITTITLCLIISQAADLVKIFTEYSNHISYMIADIILYSSLLGAFFWLNSMGFYIWKTFKSRNVFLRVTDGRKYCWYSAYAWSMTGLLTLLAIFAHFFLDTGTIKKQYIFEDQETIGWLGMAVFFTPIAFIIIINLFFYVTTLKVMNRINSYGRIHNKLKNNFIMFILIFITMSVAWIFFILSWLKYDSLLYTHIITNALQAPVIFYVCIIKQKHVSFLLRKTCCYNEPVTHAAGAEWNYGDELTYMNGRNDY</sequence>
<organism evidence="7 8">
    <name type="scientific">Chironomus riparius</name>
    <dbReference type="NCBI Taxonomy" id="315576"/>
    <lineage>
        <taxon>Eukaryota</taxon>
        <taxon>Metazoa</taxon>
        <taxon>Ecdysozoa</taxon>
        <taxon>Arthropoda</taxon>
        <taxon>Hexapoda</taxon>
        <taxon>Insecta</taxon>
        <taxon>Pterygota</taxon>
        <taxon>Neoptera</taxon>
        <taxon>Endopterygota</taxon>
        <taxon>Diptera</taxon>
        <taxon>Nematocera</taxon>
        <taxon>Chironomoidea</taxon>
        <taxon>Chironomidae</taxon>
        <taxon>Chironominae</taxon>
        <taxon>Chironomus</taxon>
    </lineage>
</organism>
<evidence type="ECO:0000313" key="8">
    <source>
        <dbReference type="Proteomes" id="UP001153620"/>
    </source>
</evidence>
<evidence type="ECO:0000256" key="4">
    <source>
        <dbReference type="ARBA" id="ARBA00023136"/>
    </source>
</evidence>
<evidence type="ECO:0000313" key="7">
    <source>
        <dbReference type="EMBL" id="CAG9809260.1"/>
    </source>
</evidence>
<feature type="transmembrane region" description="Helical" evidence="5">
    <location>
        <begin position="277"/>
        <end position="298"/>
    </location>
</feature>
<evidence type="ECO:0000256" key="2">
    <source>
        <dbReference type="ARBA" id="ARBA00022692"/>
    </source>
</evidence>
<evidence type="ECO:0000259" key="6">
    <source>
        <dbReference type="PROSITE" id="PS50261"/>
    </source>
</evidence>
<dbReference type="OrthoDB" id="6339480at2759"/>
<dbReference type="Proteomes" id="UP001153620">
    <property type="component" value="Chromosome 3"/>
</dbReference>
<dbReference type="GO" id="GO:0016020">
    <property type="term" value="C:membrane"/>
    <property type="evidence" value="ECO:0007669"/>
    <property type="project" value="UniProtKB-SubCell"/>
</dbReference>
<dbReference type="EMBL" id="OU895879">
    <property type="protein sequence ID" value="CAG9809260.1"/>
    <property type="molecule type" value="Genomic_DNA"/>
</dbReference>
<feature type="transmembrane region" description="Helical" evidence="5">
    <location>
        <begin position="239"/>
        <end position="257"/>
    </location>
</feature>
<dbReference type="InterPro" id="IPR017981">
    <property type="entry name" value="GPCR_2-like_7TM"/>
</dbReference>
<evidence type="ECO:0000256" key="1">
    <source>
        <dbReference type="ARBA" id="ARBA00004141"/>
    </source>
</evidence>
<dbReference type="PANTHER" id="PTHR46953">
    <property type="entry name" value="G-PROTEIN COUPLED RECEPTOR MTH-LIKE 1-RELATED"/>
    <property type="match status" value="1"/>
</dbReference>
<dbReference type="PRINTS" id="PR00249">
    <property type="entry name" value="GPCRSECRETIN"/>
</dbReference>
<proteinExistence type="predicted"/>
<dbReference type="AlphaFoldDB" id="A0A9N9WWU5"/>
<protein>
    <recommendedName>
        <fullName evidence="6">G-protein coupled receptors family 2 profile 2 domain-containing protein</fullName>
    </recommendedName>
</protein>
<dbReference type="CDD" id="cd15039">
    <property type="entry name" value="7tmB3_Methuselah-like"/>
    <property type="match status" value="1"/>
</dbReference>
<dbReference type="InterPro" id="IPR000832">
    <property type="entry name" value="GPCR_2_secretin-like"/>
</dbReference>
<gene>
    <name evidence="7" type="ORF">CHIRRI_LOCUS12088</name>
</gene>
<feature type="transmembrane region" description="Helical" evidence="5">
    <location>
        <begin position="405"/>
        <end position="427"/>
    </location>
</feature>
<keyword evidence="4 5" id="KW-0472">Membrane</keyword>
<dbReference type="PROSITE" id="PS50261">
    <property type="entry name" value="G_PROTEIN_RECEP_F2_4"/>
    <property type="match status" value="1"/>
</dbReference>
<keyword evidence="2 5" id="KW-0812">Transmembrane</keyword>
<dbReference type="InterPro" id="IPR052808">
    <property type="entry name" value="GPCR_Mth-like"/>
</dbReference>
<keyword evidence="8" id="KW-1185">Reference proteome</keyword>
<comment type="subcellular location">
    <subcellularLocation>
        <location evidence="1">Membrane</location>
        <topology evidence="1">Multi-pass membrane protein</topology>
    </subcellularLocation>
</comment>
<reference evidence="7" key="2">
    <citation type="submission" date="2022-10" db="EMBL/GenBank/DDBJ databases">
        <authorList>
            <consortium name="ENA_rothamsted_submissions"/>
            <consortium name="culmorum"/>
            <person name="King R."/>
        </authorList>
    </citation>
    <scope>NUCLEOTIDE SEQUENCE</scope>
</reference>
<dbReference type="PANTHER" id="PTHR46953:SF2">
    <property type="entry name" value="G-PROTEIN COUPLED RECEPTOR MTH-LIKE 5-RELATED"/>
    <property type="match status" value="1"/>
</dbReference>
<name>A0A9N9WWU5_9DIPT</name>
<keyword evidence="3 5" id="KW-1133">Transmembrane helix</keyword>
<reference evidence="7" key="1">
    <citation type="submission" date="2022-01" db="EMBL/GenBank/DDBJ databases">
        <authorList>
            <person name="King R."/>
        </authorList>
    </citation>
    <scope>NUCLEOTIDE SEQUENCE</scope>
</reference>
<accession>A0A9N9WWU5</accession>
<feature type="transmembrane region" description="Helical" evidence="5">
    <location>
        <begin position="319"/>
        <end position="340"/>
    </location>
</feature>
<dbReference type="GO" id="GO:0007166">
    <property type="term" value="P:cell surface receptor signaling pathway"/>
    <property type="evidence" value="ECO:0007669"/>
    <property type="project" value="InterPro"/>
</dbReference>
<dbReference type="GO" id="GO:0004930">
    <property type="term" value="F:G protein-coupled receptor activity"/>
    <property type="evidence" value="ECO:0007669"/>
    <property type="project" value="InterPro"/>
</dbReference>
<feature type="transmembrane region" description="Helical" evidence="5">
    <location>
        <begin position="214"/>
        <end position="232"/>
    </location>
</feature>
<dbReference type="Pfam" id="PF00002">
    <property type="entry name" value="7tm_2"/>
    <property type="match status" value="1"/>
</dbReference>